<keyword evidence="2" id="KW-0479">Metal-binding</keyword>
<keyword evidence="8" id="KW-1185">Reference proteome</keyword>
<feature type="domain" description="NodB homology" evidence="6">
    <location>
        <begin position="1"/>
        <end position="105"/>
    </location>
</feature>
<evidence type="ECO:0000256" key="3">
    <source>
        <dbReference type="ARBA" id="ARBA00022729"/>
    </source>
</evidence>
<dbReference type="GO" id="GO:0046872">
    <property type="term" value="F:metal ion binding"/>
    <property type="evidence" value="ECO:0007669"/>
    <property type="project" value="UniProtKB-KW"/>
</dbReference>
<dbReference type="SUPFAM" id="SSF88713">
    <property type="entry name" value="Glycoside hydrolase/deacetylase"/>
    <property type="match status" value="1"/>
</dbReference>
<keyword evidence="5" id="KW-0119">Carbohydrate metabolism</keyword>
<comment type="caution">
    <text evidence="7">The sequence shown here is derived from an EMBL/GenBank/DDBJ whole genome shotgun (WGS) entry which is preliminary data.</text>
</comment>
<feature type="non-terminal residue" evidence="7">
    <location>
        <position position="1"/>
    </location>
</feature>
<evidence type="ECO:0000313" key="7">
    <source>
        <dbReference type="EMBL" id="KAG5460003.1"/>
    </source>
</evidence>
<dbReference type="PROSITE" id="PS51677">
    <property type="entry name" value="NODB"/>
    <property type="match status" value="1"/>
</dbReference>
<evidence type="ECO:0000259" key="6">
    <source>
        <dbReference type="PROSITE" id="PS51677"/>
    </source>
</evidence>
<reference evidence="7 8" key="1">
    <citation type="journal article" name="Sci. Rep.">
        <title>Genome-scale phylogenetic analyses confirm Olpidium as the closest living zoosporic fungus to the non-flagellated, terrestrial fungi.</title>
        <authorList>
            <person name="Chang Y."/>
            <person name="Rochon D."/>
            <person name="Sekimoto S."/>
            <person name="Wang Y."/>
            <person name="Chovatia M."/>
            <person name="Sandor L."/>
            <person name="Salamov A."/>
            <person name="Grigoriev I.V."/>
            <person name="Stajich J.E."/>
            <person name="Spatafora J.W."/>
        </authorList>
    </citation>
    <scope>NUCLEOTIDE SEQUENCE [LARGE SCALE GENOMIC DNA]</scope>
    <source>
        <strain evidence="7">S191</strain>
    </source>
</reference>
<name>A0A8H7ZUQ9_9FUNG</name>
<dbReference type="Gene3D" id="3.20.20.370">
    <property type="entry name" value="Glycoside hydrolase/deacetylase"/>
    <property type="match status" value="1"/>
</dbReference>
<evidence type="ECO:0000313" key="8">
    <source>
        <dbReference type="Proteomes" id="UP000673691"/>
    </source>
</evidence>
<organism evidence="7 8">
    <name type="scientific">Olpidium bornovanus</name>
    <dbReference type="NCBI Taxonomy" id="278681"/>
    <lineage>
        <taxon>Eukaryota</taxon>
        <taxon>Fungi</taxon>
        <taxon>Fungi incertae sedis</taxon>
        <taxon>Olpidiomycota</taxon>
        <taxon>Olpidiomycotina</taxon>
        <taxon>Olpidiomycetes</taxon>
        <taxon>Olpidiales</taxon>
        <taxon>Olpidiaceae</taxon>
        <taxon>Olpidium</taxon>
    </lineage>
</organism>
<dbReference type="PANTHER" id="PTHR46471">
    <property type="entry name" value="CHITIN DEACETYLASE"/>
    <property type="match status" value="1"/>
</dbReference>
<dbReference type="EMBL" id="JAEFCI010005939">
    <property type="protein sequence ID" value="KAG5460003.1"/>
    <property type="molecule type" value="Genomic_DNA"/>
</dbReference>
<evidence type="ECO:0000256" key="5">
    <source>
        <dbReference type="ARBA" id="ARBA00023277"/>
    </source>
</evidence>
<evidence type="ECO:0000256" key="2">
    <source>
        <dbReference type="ARBA" id="ARBA00022723"/>
    </source>
</evidence>
<accession>A0A8H7ZUQ9</accession>
<dbReference type="GO" id="GO:0005975">
    <property type="term" value="P:carbohydrate metabolic process"/>
    <property type="evidence" value="ECO:0007669"/>
    <property type="project" value="InterPro"/>
</dbReference>
<dbReference type="Pfam" id="PF01522">
    <property type="entry name" value="Polysacc_deac_1"/>
    <property type="match status" value="1"/>
</dbReference>
<protein>
    <submittedName>
        <fullName evidence="7">Chitin deacetylase</fullName>
    </submittedName>
</protein>
<keyword evidence="3" id="KW-0732">Signal</keyword>
<keyword evidence="4" id="KW-0378">Hydrolase</keyword>
<evidence type="ECO:0000256" key="1">
    <source>
        <dbReference type="ARBA" id="ARBA00001941"/>
    </source>
</evidence>
<comment type="cofactor">
    <cofactor evidence="1">
        <name>Co(2+)</name>
        <dbReference type="ChEBI" id="CHEBI:48828"/>
    </cofactor>
</comment>
<dbReference type="GO" id="GO:0016810">
    <property type="term" value="F:hydrolase activity, acting on carbon-nitrogen (but not peptide) bonds"/>
    <property type="evidence" value="ECO:0007669"/>
    <property type="project" value="InterPro"/>
</dbReference>
<dbReference type="InterPro" id="IPR011330">
    <property type="entry name" value="Glyco_hydro/deAcase_b/a-brl"/>
</dbReference>
<evidence type="ECO:0000256" key="4">
    <source>
        <dbReference type="ARBA" id="ARBA00022801"/>
    </source>
</evidence>
<dbReference type="OrthoDB" id="407355at2759"/>
<proteinExistence type="predicted"/>
<dbReference type="InterPro" id="IPR002509">
    <property type="entry name" value="NODB_dom"/>
</dbReference>
<dbReference type="PANTHER" id="PTHR46471:SF2">
    <property type="entry name" value="CHITIN DEACETYLASE-RELATED"/>
    <property type="match status" value="1"/>
</dbReference>
<gene>
    <name evidence="7" type="ORF">BJ554DRAFT_8011</name>
</gene>
<dbReference type="Proteomes" id="UP000673691">
    <property type="component" value="Unassembled WGS sequence"/>
</dbReference>
<sequence>KQKKVTFFIQGDQITPETGAFTKRAFDEGHQIASHTWDHKSLNSLAVEKIQQEMTVNDEAIKNVTGVTPNYMRPPFGDCNERCASTLAAMGYHVVQWNIDSNDWR</sequence>
<dbReference type="AlphaFoldDB" id="A0A8H7ZUQ9"/>